<feature type="domain" description="Microcin J25-processing protein McjB C-terminal" evidence="1">
    <location>
        <begin position="85"/>
        <end position="194"/>
    </location>
</feature>
<dbReference type="AlphaFoldDB" id="E4NEY9"/>
<name>E4NEY9_KITSK</name>
<dbReference type="STRING" id="452652.KSE_41380"/>
<dbReference type="EMBL" id="AP010968">
    <property type="protein sequence ID" value="BAJ29925.1"/>
    <property type="molecule type" value="Genomic_DNA"/>
</dbReference>
<proteinExistence type="predicted"/>
<organism evidence="2 3">
    <name type="scientific">Kitasatospora setae (strain ATCC 33774 / DSM 43861 / JCM 3304 / KCC A-0304 / NBRC 14216 / KM-6054)</name>
    <name type="common">Streptomyces setae</name>
    <dbReference type="NCBI Taxonomy" id="452652"/>
    <lineage>
        <taxon>Bacteria</taxon>
        <taxon>Bacillati</taxon>
        <taxon>Actinomycetota</taxon>
        <taxon>Actinomycetes</taxon>
        <taxon>Kitasatosporales</taxon>
        <taxon>Streptomycetaceae</taxon>
        <taxon>Kitasatospora</taxon>
    </lineage>
</organism>
<dbReference type="NCBIfam" id="NF033537">
    <property type="entry name" value="lasso_biosyn_B2"/>
    <property type="match status" value="1"/>
</dbReference>
<evidence type="ECO:0000259" key="1">
    <source>
        <dbReference type="Pfam" id="PF13471"/>
    </source>
</evidence>
<dbReference type="HOGENOM" id="CLU_1314035_0_0_11"/>
<dbReference type="InterPro" id="IPR032708">
    <property type="entry name" value="McjB_C"/>
</dbReference>
<dbReference type="KEGG" id="ksk:KSE_41380"/>
<accession>E4NEY9</accession>
<reference evidence="2 3" key="1">
    <citation type="journal article" date="2010" name="DNA Res.">
        <title>Genome sequence of Kitasatospora setae NBRC 14216T: an evolutionary snapshot of the family Streptomycetaceae.</title>
        <authorList>
            <person name="Ichikawa N."/>
            <person name="Oguchi A."/>
            <person name="Ikeda H."/>
            <person name="Ishikawa J."/>
            <person name="Kitani S."/>
            <person name="Watanabe Y."/>
            <person name="Nakamura S."/>
            <person name="Katano Y."/>
            <person name="Kishi E."/>
            <person name="Sasagawa M."/>
            <person name="Ankai A."/>
            <person name="Fukui S."/>
            <person name="Hashimoto Y."/>
            <person name="Kamata S."/>
            <person name="Otoguro M."/>
            <person name="Tanikawa S."/>
            <person name="Nihira T."/>
            <person name="Horinouchi S."/>
            <person name="Ohnishi Y."/>
            <person name="Hayakawa M."/>
            <person name="Kuzuyama T."/>
            <person name="Arisawa A."/>
            <person name="Nomoto F."/>
            <person name="Miura H."/>
            <person name="Takahashi Y."/>
            <person name="Fujita N."/>
        </authorList>
    </citation>
    <scope>NUCLEOTIDE SEQUENCE [LARGE SCALE GENOMIC DNA]</scope>
    <source>
        <strain evidence="3">ATCC 33774 / DSM 43861 / JCM 3304 / KCC A-0304 / NBRC 14216 / KM-6054</strain>
    </source>
</reference>
<dbReference type="PATRIC" id="fig|452652.3.peg.4130"/>
<keyword evidence="3" id="KW-1185">Reference proteome</keyword>
<evidence type="ECO:0000313" key="2">
    <source>
        <dbReference type="EMBL" id="BAJ29925.1"/>
    </source>
</evidence>
<dbReference type="Pfam" id="PF13471">
    <property type="entry name" value="Transglut_core3"/>
    <property type="match status" value="1"/>
</dbReference>
<gene>
    <name evidence="2" type="ordered locus">KSE_41380</name>
</gene>
<dbReference type="Proteomes" id="UP000007076">
    <property type="component" value="Chromosome"/>
</dbReference>
<evidence type="ECO:0000313" key="3">
    <source>
        <dbReference type="Proteomes" id="UP000007076"/>
    </source>
</evidence>
<sequence length="198" mass="20967">MHTVTALTRRAGVVVNYRNGETVLLTGDALNRWLAALENSPAPAPVLVHDPAVSWGTSEVPVRLPAVGRPPLAWRIAATAVLATTLAVRTAGPRSERFGRLRRLAETGSALPPPSAAHASLAVRSIRWAAGNVPARVACLEESAAAALLLTLGGRGGVWRHGIATDPIRLHAWICDGDGRPVEEPAHTDHYTPINPRP</sequence>
<dbReference type="InterPro" id="IPR053521">
    <property type="entry name" value="McjB-like"/>
</dbReference>
<protein>
    <recommendedName>
        <fullName evidence="1">Microcin J25-processing protein McjB C-terminal domain-containing protein</fullName>
    </recommendedName>
</protein>